<dbReference type="GO" id="GO:0003964">
    <property type="term" value="F:RNA-directed DNA polymerase activity"/>
    <property type="evidence" value="ECO:0007669"/>
    <property type="project" value="UniProtKB-KW"/>
</dbReference>
<dbReference type="Proteomes" id="UP000622475">
    <property type="component" value="Unassembled WGS sequence"/>
</dbReference>
<dbReference type="PRINTS" id="PR00866">
    <property type="entry name" value="RNADNAPOLMS"/>
</dbReference>
<evidence type="ECO:0000256" key="1">
    <source>
        <dbReference type="ARBA" id="ARBA00012493"/>
    </source>
</evidence>
<evidence type="ECO:0000259" key="10">
    <source>
        <dbReference type="PROSITE" id="PS50878"/>
    </source>
</evidence>
<keyword evidence="3" id="KW-0548">Nucleotidyltransferase</keyword>
<name>A0A929KWB2_9SPHI</name>
<dbReference type="InterPro" id="IPR051083">
    <property type="entry name" value="GrpII_Intron_Splice-Mob/Def"/>
</dbReference>
<dbReference type="EMBL" id="JADFFL010000002">
    <property type="protein sequence ID" value="MBE9661645.1"/>
    <property type="molecule type" value="Genomic_DNA"/>
</dbReference>
<keyword evidence="7" id="KW-0051">Antiviral defense</keyword>
<keyword evidence="6 11" id="KW-0695">RNA-directed DNA polymerase</keyword>
<dbReference type="EC" id="2.7.7.49" evidence="1"/>
<keyword evidence="5" id="KW-0460">Magnesium</keyword>
<dbReference type="AlphaFoldDB" id="A0A929KWB2"/>
<dbReference type="GO" id="GO:0003723">
    <property type="term" value="F:RNA binding"/>
    <property type="evidence" value="ECO:0007669"/>
    <property type="project" value="InterPro"/>
</dbReference>
<keyword evidence="12" id="KW-1185">Reference proteome</keyword>
<keyword evidence="2" id="KW-0808">Transferase</keyword>
<comment type="similarity">
    <text evidence="8">Belongs to the bacterial reverse transcriptase family.</text>
</comment>
<evidence type="ECO:0000256" key="7">
    <source>
        <dbReference type="ARBA" id="ARBA00023118"/>
    </source>
</evidence>
<dbReference type="InterPro" id="IPR043128">
    <property type="entry name" value="Rev_trsase/Diguanyl_cyclase"/>
</dbReference>
<evidence type="ECO:0000256" key="8">
    <source>
        <dbReference type="ARBA" id="ARBA00034120"/>
    </source>
</evidence>
<dbReference type="Pfam" id="PF00078">
    <property type="entry name" value="RVT_1"/>
    <property type="match status" value="1"/>
</dbReference>
<dbReference type="SUPFAM" id="SSF56672">
    <property type="entry name" value="DNA/RNA polymerases"/>
    <property type="match status" value="1"/>
</dbReference>
<sequence length="273" mass="31431">MDTKSSKPGSLLSYLNLKVSFLSALSLYPNRYYRKVDRLKQKFGKDQLNTDGTKRERNTVEPCIYVKDVQKKLNRILQLYSLPNCMLGGVKGRNNIQNAFIHKDNRHFLTVDLEQFFNNISNRQVFRALTDNGFSWEDARAITKLTTYEKRLPQGAPTSTVLANMVLSKTAIILERFCAEHNITFTCFVDDLTFSSKTNFKYLSRQIIRIIKDGGFKINDRKVKYSHDRCEITGLFIYKGKLGLEKGMLNDLDNPGRQAYANKVKAYNELIAP</sequence>
<keyword evidence="4" id="KW-0479">Metal-binding</keyword>
<comment type="catalytic activity">
    <reaction evidence="9">
        <text>DNA(n) + a 2'-deoxyribonucleoside 5'-triphosphate = DNA(n+1) + diphosphate</text>
        <dbReference type="Rhea" id="RHEA:22508"/>
        <dbReference type="Rhea" id="RHEA-COMP:17339"/>
        <dbReference type="Rhea" id="RHEA-COMP:17340"/>
        <dbReference type="ChEBI" id="CHEBI:33019"/>
        <dbReference type="ChEBI" id="CHEBI:61560"/>
        <dbReference type="ChEBI" id="CHEBI:173112"/>
        <dbReference type="EC" id="2.7.7.49"/>
    </reaction>
</comment>
<evidence type="ECO:0000256" key="9">
    <source>
        <dbReference type="ARBA" id="ARBA00048173"/>
    </source>
</evidence>
<dbReference type="GO" id="GO:0046872">
    <property type="term" value="F:metal ion binding"/>
    <property type="evidence" value="ECO:0007669"/>
    <property type="project" value="UniProtKB-KW"/>
</dbReference>
<dbReference type="RefSeq" id="WP_194110826.1">
    <property type="nucleotide sequence ID" value="NZ_JADFFL010000002.1"/>
</dbReference>
<comment type="caution">
    <text evidence="11">The sequence shown here is derived from an EMBL/GenBank/DDBJ whole genome shotgun (WGS) entry which is preliminary data.</text>
</comment>
<evidence type="ECO:0000256" key="6">
    <source>
        <dbReference type="ARBA" id="ARBA00022918"/>
    </source>
</evidence>
<protein>
    <recommendedName>
        <fullName evidence="1">RNA-directed DNA polymerase</fullName>
        <ecNumber evidence="1">2.7.7.49</ecNumber>
    </recommendedName>
</protein>
<dbReference type="InterPro" id="IPR043502">
    <property type="entry name" value="DNA/RNA_pol_sf"/>
</dbReference>
<accession>A0A929KWB2</accession>
<evidence type="ECO:0000256" key="5">
    <source>
        <dbReference type="ARBA" id="ARBA00022842"/>
    </source>
</evidence>
<evidence type="ECO:0000313" key="11">
    <source>
        <dbReference type="EMBL" id="MBE9661645.1"/>
    </source>
</evidence>
<dbReference type="InterPro" id="IPR000477">
    <property type="entry name" value="RT_dom"/>
</dbReference>
<feature type="domain" description="Reverse transcriptase" evidence="10">
    <location>
        <begin position="1"/>
        <end position="237"/>
    </location>
</feature>
<dbReference type="Gene3D" id="3.30.70.270">
    <property type="match status" value="1"/>
</dbReference>
<evidence type="ECO:0000256" key="4">
    <source>
        <dbReference type="ARBA" id="ARBA00022723"/>
    </source>
</evidence>
<dbReference type="InterPro" id="IPR000123">
    <property type="entry name" value="Reverse_transcriptase_msDNA"/>
</dbReference>
<dbReference type="PANTHER" id="PTHR34047">
    <property type="entry name" value="NUCLEAR INTRON MATURASE 1, MITOCHONDRIAL-RELATED"/>
    <property type="match status" value="1"/>
</dbReference>
<gene>
    <name evidence="11" type="ORF">IRJ16_07090</name>
</gene>
<reference evidence="11" key="1">
    <citation type="submission" date="2020-10" db="EMBL/GenBank/DDBJ databases">
        <title>Mucilaginibacter mali sp. nov., isolated from rhizosphere soil of apple orchard.</title>
        <authorList>
            <person name="Lee J.-S."/>
            <person name="Kim H.S."/>
            <person name="Kim J.-S."/>
        </authorList>
    </citation>
    <scope>NUCLEOTIDE SEQUENCE</scope>
    <source>
        <strain evidence="11">KCTC 22746</strain>
    </source>
</reference>
<dbReference type="GO" id="GO:0051607">
    <property type="term" value="P:defense response to virus"/>
    <property type="evidence" value="ECO:0007669"/>
    <property type="project" value="UniProtKB-KW"/>
</dbReference>
<evidence type="ECO:0000256" key="3">
    <source>
        <dbReference type="ARBA" id="ARBA00022695"/>
    </source>
</evidence>
<proteinExistence type="inferred from homology"/>
<organism evidence="11 12">
    <name type="scientific">Mucilaginibacter myungsuensis</name>
    <dbReference type="NCBI Taxonomy" id="649104"/>
    <lineage>
        <taxon>Bacteria</taxon>
        <taxon>Pseudomonadati</taxon>
        <taxon>Bacteroidota</taxon>
        <taxon>Sphingobacteriia</taxon>
        <taxon>Sphingobacteriales</taxon>
        <taxon>Sphingobacteriaceae</taxon>
        <taxon>Mucilaginibacter</taxon>
    </lineage>
</organism>
<dbReference type="PROSITE" id="PS50878">
    <property type="entry name" value="RT_POL"/>
    <property type="match status" value="1"/>
</dbReference>
<dbReference type="CDD" id="cd03487">
    <property type="entry name" value="RT_Bac_retron_II"/>
    <property type="match status" value="1"/>
</dbReference>
<dbReference type="PANTHER" id="PTHR34047:SF7">
    <property type="entry name" value="RNA-DIRECTED DNA POLYMERASE"/>
    <property type="match status" value="1"/>
</dbReference>
<evidence type="ECO:0000313" key="12">
    <source>
        <dbReference type="Proteomes" id="UP000622475"/>
    </source>
</evidence>
<evidence type="ECO:0000256" key="2">
    <source>
        <dbReference type="ARBA" id="ARBA00022679"/>
    </source>
</evidence>